<dbReference type="EC" id="2.5.1.17" evidence="4 15"/>
<comment type="catalytic activity">
    <reaction evidence="14 15">
        <text>2 cob(II)alamin + reduced [electron-transfer flavoprotein] + 2 ATP = 2 adenosylcob(III)alamin + 2 triphosphate + oxidized [electron-transfer flavoprotein] + 3 H(+)</text>
        <dbReference type="Rhea" id="RHEA:28671"/>
        <dbReference type="Rhea" id="RHEA-COMP:10685"/>
        <dbReference type="Rhea" id="RHEA-COMP:10686"/>
        <dbReference type="ChEBI" id="CHEBI:15378"/>
        <dbReference type="ChEBI" id="CHEBI:16304"/>
        <dbReference type="ChEBI" id="CHEBI:18036"/>
        <dbReference type="ChEBI" id="CHEBI:18408"/>
        <dbReference type="ChEBI" id="CHEBI:30616"/>
        <dbReference type="ChEBI" id="CHEBI:57692"/>
        <dbReference type="ChEBI" id="CHEBI:58307"/>
        <dbReference type="EC" id="2.5.1.17"/>
    </reaction>
</comment>
<evidence type="ECO:0000256" key="1">
    <source>
        <dbReference type="ARBA" id="ARBA00005121"/>
    </source>
</evidence>
<proteinExistence type="inferred from homology"/>
<evidence type="ECO:0000256" key="10">
    <source>
        <dbReference type="ARBA" id="ARBA00031529"/>
    </source>
</evidence>
<evidence type="ECO:0000256" key="7">
    <source>
        <dbReference type="ARBA" id="ARBA00022679"/>
    </source>
</evidence>
<dbReference type="UniPathway" id="UPA00148">
    <property type="reaction ID" value="UER00233"/>
</dbReference>
<dbReference type="NCBIfam" id="TIGR00636">
    <property type="entry name" value="PduO_Nterm"/>
    <property type="match status" value="1"/>
</dbReference>
<reference evidence="17 18" key="1">
    <citation type="submission" date="2019-07" db="EMBL/GenBank/DDBJ databases">
        <authorList>
            <person name="Park Y.J."/>
            <person name="Jeong S.E."/>
            <person name="Jung H.S."/>
        </authorList>
    </citation>
    <scope>NUCLEOTIDE SEQUENCE [LARGE SCALE GENOMIC DNA]</scope>
    <source>
        <strain evidence="18">P16(2019)</strain>
    </source>
</reference>
<evidence type="ECO:0000313" key="17">
    <source>
        <dbReference type="EMBL" id="TSB46869.1"/>
    </source>
</evidence>
<comment type="pathway">
    <text evidence="1 15">Cofactor biosynthesis; adenosylcobalamin biosynthesis; adenosylcobalamin from cob(II)yrinate a,c-diamide: step 2/7.</text>
</comment>
<protein>
    <recommendedName>
        <fullName evidence="5 15">Corrinoid adenosyltransferase</fullName>
        <ecNumber evidence="4 15">2.5.1.17</ecNumber>
    </recommendedName>
    <alternativeName>
        <fullName evidence="10 15">Cob(II)alamin adenosyltransferase</fullName>
    </alternativeName>
    <alternativeName>
        <fullName evidence="12 15">Cob(II)yrinic acid a,c-diamide adenosyltransferase</fullName>
    </alternativeName>
    <alternativeName>
        <fullName evidence="11 15">Cobinamide/cobalamin adenosyltransferase</fullName>
    </alternativeName>
</protein>
<dbReference type="FunFam" id="1.20.1200.10:FF:000001">
    <property type="entry name" value="Cob(I)yrinic acid a,c-diamide adenosyltransferase"/>
    <property type="match status" value="1"/>
</dbReference>
<evidence type="ECO:0000256" key="13">
    <source>
        <dbReference type="ARBA" id="ARBA00048555"/>
    </source>
</evidence>
<evidence type="ECO:0000256" key="9">
    <source>
        <dbReference type="ARBA" id="ARBA00022840"/>
    </source>
</evidence>
<accession>A0A553ZZJ8</accession>
<dbReference type="RefSeq" id="WP_143848099.1">
    <property type="nucleotide sequence ID" value="NZ_VLXZ01000004.1"/>
</dbReference>
<evidence type="ECO:0000256" key="11">
    <source>
        <dbReference type="ARBA" id="ARBA00033334"/>
    </source>
</evidence>
<dbReference type="OrthoDB" id="9778896at2"/>
<dbReference type="Pfam" id="PF01923">
    <property type="entry name" value="Cob_adeno_trans"/>
    <property type="match status" value="1"/>
</dbReference>
<keyword evidence="7 15" id="KW-0808">Transferase</keyword>
<evidence type="ECO:0000256" key="15">
    <source>
        <dbReference type="RuleBase" id="RU366026"/>
    </source>
</evidence>
<sequence>MKLYTKTGDKGKTSLIGGKLFKHDLLIETLGAFDEVNSFTGMARAEMQCSELEQISQELLEIQHQLFDCGSDLAVLQSKNKVDLKVTSDMITWLEQRIDNWVEQAPPIKRFILPGGSKATAALHVCRTSTRRAERNLSRLQSETNSVPAELLAYTNRLSDYFFAVARAVNAIDSNPDIEYVRGSSVFSFSEDKNK</sequence>
<dbReference type="Proteomes" id="UP000318521">
    <property type="component" value="Unassembled WGS sequence"/>
</dbReference>
<dbReference type="EMBL" id="VLXZ01000004">
    <property type="protein sequence ID" value="TSB46869.1"/>
    <property type="molecule type" value="Genomic_DNA"/>
</dbReference>
<dbReference type="AlphaFoldDB" id="A0A553ZZJ8"/>
<dbReference type="SUPFAM" id="SSF89028">
    <property type="entry name" value="Cobalamin adenosyltransferase-like"/>
    <property type="match status" value="1"/>
</dbReference>
<evidence type="ECO:0000256" key="8">
    <source>
        <dbReference type="ARBA" id="ARBA00022741"/>
    </source>
</evidence>
<comment type="catalytic activity">
    <reaction evidence="13 15">
        <text>2 cob(II)yrinate a,c diamide + reduced [electron-transfer flavoprotein] + 2 ATP = 2 adenosylcob(III)yrinate a,c-diamide + 2 triphosphate + oxidized [electron-transfer flavoprotein] + 3 H(+)</text>
        <dbReference type="Rhea" id="RHEA:11528"/>
        <dbReference type="Rhea" id="RHEA-COMP:10685"/>
        <dbReference type="Rhea" id="RHEA-COMP:10686"/>
        <dbReference type="ChEBI" id="CHEBI:15378"/>
        <dbReference type="ChEBI" id="CHEBI:18036"/>
        <dbReference type="ChEBI" id="CHEBI:30616"/>
        <dbReference type="ChEBI" id="CHEBI:57692"/>
        <dbReference type="ChEBI" id="CHEBI:58307"/>
        <dbReference type="ChEBI" id="CHEBI:58503"/>
        <dbReference type="ChEBI" id="CHEBI:58537"/>
        <dbReference type="EC" id="2.5.1.17"/>
    </reaction>
</comment>
<evidence type="ECO:0000256" key="6">
    <source>
        <dbReference type="ARBA" id="ARBA00022573"/>
    </source>
</evidence>
<organism evidence="17 18">
    <name type="scientific">Alkalicoccobacillus porphyridii</name>
    <dbReference type="NCBI Taxonomy" id="2597270"/>
    <lineage>
        <taxon>Bacteria</taxon>
        <taxon>Bacillati</taxon>
        <taxon>Bacillota</taxon>
        <taxon>Bacilli</taxon>
        <taxon>Bacillales</taxon>
        <taxon>Bacillaceae</taxon>
        <taxon>Alkalicoccobacillus</taxon>
    </lineage>
</organism>
<comment type="similarity">
    <text evidence="2 15">Belongs to the Cob(I)alamin adenosyltransferase family.</text>
</comment>
<evidence type="ECO:0000256" key="2">
    <source>
        <dbReference type="ARBA" id="ARBA00007487"/>
    </source>
</evidence>
<keyword evidence="9 15" id="KW-0067">ATP-binding</keyword>
<dbReference type="GO" id="GO:0009236">
    <property type="term" value="P:cobalamin biosynthetic process"/>
    <property type="evidence" value="ECO:0007669"/>
    <property type="project" value="UniProtKB-UniRule"/>
</dbReference>
<comment type="subunit">
    <text evidence="3">Homotrimer.</text>
</comment>
<evidence type="ECO:0000259" key="16">
    <source>
        <dbReference type="Pfam" id="PF01923"/>
    </source>
</evidence>
<evidence type="ECO:0000256" key="12">
    <source>
        <dbReference type="ARBA" id="ARBA00033354"/>
    </source>
</evidence>
<dbReference type="Gene3D" id="1.20.1200.10">
    <property type="entry name" value="Cobalamin adenosyltransferase-like"/>
    <property type="match status" value="1"/>
</dbReference>
<keyword evidence="8 15" id="KW-0547">Nucleotide-binding</keyword>
<dbReference type="PANTHER" id="PTHR12213">
    <property type="entry name" value="CORRINOID ADENOSYLTRANSFERASE"/>
    <property type="match status" value="1"/>
</dbReference>
<evidence type="ECO:0000256" key="4">
    <source>
        <dbReference type="ARBA" id="ARBA00012454"/>
    </source>
</evidence>
<dbReference type="GO" id="GO:0008817">
    <property type="term" value="F:corrinoid adenosyltransferase activity"/>
    <property type="evidence" value="ECO:0007669"/>
    <property type="project" value="UniProtKB-UniRule"/>
</dbReference>
<gene>
    <name evidence="17" type="ORF">FN960_07550</name>
</gene>
<dbReference type="InterPro" id="IPR036451">
    <property type="entry name" value="CblAdoTrfase-like_sf"/>
</dbReference>
<comment type="caution">
    <text evidence="17">The sequence shown here is derived from an EMBL/GenBank/DDBJ whole genome shotgun (WGS) entry which is preliminary data.</text>
</comment>
<keyword evidence="6 15" id="KW-0169">Cobalamin biosynthesis</keyword>
<evidence type="ECO:0000256" key="5">
    <source>
        <dbReference type="ARBA" id="ARBA00020963"/>
    </source>
</evidence>
<evidence type="ECO:0000256" key="3">
    <source>
        <dbReference type="ARBA" id="ARBA00011233"/>
    </source>
</evidence>
<name>A0A553ZZJ8_9BACI</name>
<evidence type="ECO:0000313" key="18">
    <source>
        <dbReference type="Proteomes" id="UP000318521"/>
    </source>
</evidence>
<keyword evidence="18" id="KW-1185">Reference proteome</keyword>
<evidence type="ECO:0000256" key="14">
    <source>
        <dbReference type="ARBA" id="ARBA00048692"/>
    </source>
</evidence>
<dbReference type="PANTHER" id="PTHR12213:SF0">
    <property type="entry name" value="CORRINOID ADENOSYLTRANSFERASE MMAB"/>
    <property type="match status" value="1"/>
</dbReference>
<dbReference type="InterPro" id="IPR029499">
    <property type="entry name" value="PduO-typ"/>
</dbReference>
<feature type="domain" description="Cobalamin adenosyltransferase-like" evidence="16">
    <location>
        <begin position="3"/>
        <end position="168"/>
    </location>
</feature>
<dbReference type="GO" id="GO:0005524">
    <property type="term" value="F:ATP binding"/>
    <property type="evidence" value="ECO:0007669"/>
    <property type="project" value="UniProtKB-UniRule"/>
</dbReference>
<dbReference type="InterPro" id="IPR016030">
    <property type="entry name" value="CblAdoTrfase-like"/>
</dbReference>